<feature type="compositionally biased region" description="Polar residues" evidence="1">
    <location>
        <begin position="27"/>
        <end position="46"/>
    </location>
</feature>
<dbReference type="PANTHER" id="PTHR13992">
    <property type="entry name" value="NUCLEAR RECEPTOR CO-REPRESSOR RELATED NCOR"/>
    <property type="match status" value="1"/>
</dbReference>
<feature type="region of interest" description="Disordered" evidence="1">
    <location>
        <begin position="346"/>
        <end position="393"/>
    </location>
</feature>
<proteinExistence type="predicted"/>
<dbReference type="GO" id="GO:0034967">
    <property type="term" value="C:Set3 complex"/>
    <property type="evidence" value="ECO:0007669"/>
    <property type="project" value="TreeGrafter"/>
</dbReference>
<feature type="compositionally biased region" description="Basic residues" evidence="1">
    <location>
        <begin position="528"/>
        <end position="538"/>
    </location>
</feature>
<dbReference type="GeneID" id="54783573"/>
<dbReference type="Pfam" id="PF00249">
    <property type="entry name" value="Myb_DNA-binding"/>
    <property type="match status" value="1"/>
</dbReference>
<dbReference type="SUPFAM" id="SSF46689">
    <property type="entry name" value="Homeodomain-like"/>
    <property type="match status" value="2"/>
</dbReference>
<dbReference type="OrthoDB" id="10258692at2759"/>
<evidence type="ECO:0000313" key="4">
    <source>
        <dbReference type="Proteomes" id="UP000449547"/>
    </source>
</evidence>
<dbReference type="GO" id="GO:0006357">
    <property type="term" value="P:regulation of transcription by RNA polymerase II"/>
    <property type="evidence" value="ECO:0007669"/>
    <property type="project" value="TreeGrafter"/>
</dbReference>
<feature type="compositionally biased region" description="Basic and acidic residues" evidence="1">
    <location>
        <begin position="11"/>
        <end position="20"/>
    </location>
</feature>
<dbReference type="Gene3D" id="1.20.58.1880">
    <property type="match status" value="1"/>
</dbReference>
<feature type="compositionally biased region" description="Polar residues" evidence="1">
    <location>
        <begin position="62"/>
        <end position="80"/>
    </location>
</feature>
<keyword evidence="4" id="KW-1185">Reference proteome</keyword>
<dbReference type="PROSITE" id="PS51293">
    <property type="entry name" value="SANT"/>
    <property type="match status" value="1"/>
</dbReference>
<dbReference type="InterPro" id="IPR051571">
    <property type="entry name" value="N-CoR_corepressor"/>
</dbReference>
<evidence type="ECO:0000313" key="3">
    <source>
        <dbReference type="EMBL" id="KAA8898068.1"/>
    </source>
</evidence>
<sequence>MSTSGRGPPPHHNEYPDHDKSRRKNFHSTSFLPNSQKQQELNTARTGQERLSVGNDSRDYSRTNSHGSFPSIPNHTSPHSNPDGWPRLHSPRNGTVRQNHQSSKKLPHSPSSRSTLNTTRGNRDNAHSISHYSGNVDRYHSNSSHHWTSRSPVALSKQLSNEEVTAVAAAASEAFTSHPDMVASDIDYDEEMQEETFEAPLPRSDMEASPIIAHPPVVDVTRHACDSLESEIAYTTAYPLTLIETQYNELCDEFKSVMPNDGQGNSYSKYSPMHPIKTLSEYPCYNRNISKFKHTKHLRLLSSLKSQRDSLRSKKLKLVREYQDRNRIWQREREWMDQQIRLLHPPDDEMRREIDSSDIKKQQSSPLLPVEPEPIPDQIPQSSRRSRGRRGDLVASEAEFQEILQTLGKESDEDPIIRAERHAATIPDLILDPVQRYYVRFMDSNNVVRDKDEWASRVKTDFVDNFSESEHKLFCEAWCLYPKKFGAISRHIGGLRTASDCVVHYYATKKQVNYKQLLLQYKKKAAAARKSRKSKSSRSRNSPQSQSSENPSSGDFVIQQIDSPEAPIIGLLGQSDVDDVKTRKRSSAPKDEKNRRKRKKEDETEVSESQAIPITTNGTDGNMEHSQASLAGRDSETIAACEDADSTSDDKKSSYWSITEISMFPDLLLKHGSRWNDIAEELSTKSAVMVRNYFLRNADKYNWSSIVETVDNGMEVPLGSFRHQPPTASVQTEQLAKVNINSLLSDTSPTKPTVLAPVNAAVIPQAAATAVAAPSLPSPPIRSSIMSLLNTETESNPAVVVPAHHQNKLSDILNSSPAPQIPVVVAPSRSSKHKLADLLSAEPN</sequence>
<dbReference type="InterPro" id="IPR009057">
    <property type="entry name" value="Homeodomain-like_sf"/>
</dbReference>
<reference evidence="3 4" key="1">
    <citation type="submission" date="2019-07" db="EMBL/GenBank/DDBJ databases">
        <title>Genome assembly of two rare yeast pathogens: Diutina rugosa and Trichomonascus ciferrii.</title>
        <authorList>
            <person name="Mixao V."/>
            <person name="Saus E."/>
            <person name="Hansen A."/>
            <person name="Lass-Flor C."/>
            <person name="Gabaldon T."/>
        </authorList>
    </citation>
    <scope>NUCLEOTIDE SEQUENCE [LARGE SCALE GENOMIC DNA]</scope>
    <source>
        <strain evidence="3 4">CBS 613</strain>
    </source>
</reference>
<dbReference type="SMART" id="SM00717">
    <property type="entry name" value="SANT"/>
    <property type="match status" value="2"/>
</dbReference>
<dbReference type="EMBL" id="SWFT01000149">
    <property type="protein sequence ID" value="KAA8898068.1"/>
    <property type="molecule type" value="Genomic_DNA"/>
</dbReference>
<comment type="caution">
    <text evidence="3">The sequence shown here is derived from an EMBL/GenBank/DDBJ whole genome shotgun (WGS) entry which is preliminary data.</text>
</comment>
<dbReference type="Proteomes" id="UP000449547">
    <property type="component" value="Unassembled WGS sequence"/>
</dbReference>
<protein>
    <recommendedName>
        <fullName evidence="2">SANT domain-containing protein</fullName>
    </recommendedName>
</protein>
<feature type="region of interest" description="Disordered" evidence="1">
    <location>
        <begin position="528"/>
        <end position="557"/>
    </location>
</feature>
<organism evidence="3 4">
    <name type="scientific">Diutina rugosa</name>
    <name type="common">Yeast</name>
    <name type="synonym">Candida rugosa</name>
    <dbReference type="NCBI Taxonomy" id="5481"/>
    <lineage>
        <taxon>Eukaryota</taxon>
        <taxon>Fungi</taxon>
        <taxon>Dikarya</taxon>
        <taxon>Ascomycota</taxon>
        <taxon>Saccharomycotina</taxon>
        <taxon>Pichiomycetes</taxon>
        <taxon>Debaryomycetaceae</taxon>
        <taxon>Diutina</taxon>
    </lineage>
</organism>
<evidence type="ECO:0000256" key="1">
    <source>
        <dbReference type="SAM" id="MobiDB-lite"/>
    </source>
</evidence>
<dbReference type="RefSeq" id="XP_034010325.1">
    <property type="nucleotide sequence ID" value="XM_034157848.1"/>
</dbReference>
<feature type="compositionally biased region" description="Basic and acidic residues" evidence="1">
    <location>
        <begin position="346"/>
        <end position="361"/>
    </location>
</feature>
<dbReference type="AlphaFoldDB" id="A0A642UFL6"/>
<dbReference type="InterPro" id="IPR001005">
    <property type="entry name" value="SANT/Myb"/>
</dbReference>
<feature type="compositionally biased region" description="Polar residues" evidence="1">
    <location>
        <begin position="607"/>
        <end position="622"/>
    </location>
</feature>
<dbReference type="PANTHER" id="PTHR13992:SF39">
    <property type="entry name" value="SMRTER, ISOFORM G"/>
    <property type="match status" value="1"/>
</dbReference>
<feature type="compositionally biased region" description="Polar residues" evidence="1">
    <location>
        <begin position="109"/>
        <end position="120"/>
    </location>
</feature>
<dbReference type="FunFam" id="1.10.10.60:FF:000431">
    <property type="entry name" value="Set3C deacetylase complex subunit"/>
    <property type="match status" value="1"/>
</dbReference>
<feature type="region of interest" description="Disordered" evidence="1">
    <location>
        <begin position="572"/>
        <end position="622"/>
    </location>
</feature>
<dbReference type="VEuPathDB" id="FungiDB:DIURU_004922"/>
<dbReference type="Gene3D" id="1.10.10.60">
    <property type="entry name" value="Homeodomain-like"/>
    <property type="match status" value="1"/>
</dbReference>
<feature type="region of interest" description="Disordered" evidence="1">
    <location>
        <begin position="1"/>
        <end position="148"/>
    </location>
</feature>
<feature type="compositionally biased region" description="Polar residues" evidence="1">
    <location>
        <begin position="92"/>
        <end position="101"/>
    </location>
</feature>
<name>A0A642UFL6_DIURU</name>
<dbReference type="InterPro" id="IPR017884">
    <property type="entry name" value="SANT_dom"/>
</dbReference>
<accession>A0A642UFL6</accession>
<dbReference type="CDD" id="cd00167">
    <property type="entry name" value="SANT"/>
    <property type="match status" value="2"/>
</dbReference>
<feature type="domain" description="SANT" evidence="2">
    <location>
        <begin position="461"/>
        <end position="513"/>
    </location>
</feature>
<feature type="compositionally biased region" description="Low complexity" evidence="1">
    <location>
        <begin position="539"/>
        <end position="553"/>
    </location>
</feature>
<evidence type="ECO:0000259" key="2">
    <source>
        <dbReference type="PROSITE" id="PS51293"/>
    </source>
</evidence>
<gene>
    <name evidence="3" type="ORF">DIURU_004922</name>
</gene>